<organism evidence="2 3">
    <name type="scientific">Listeria newyorkensis</name>
    <dbReference type="NCBI Taxonomy" id="1497681"/>
    <lineage>
        <taxon>Bacteria</taxon>
        <taxon>Bacillati</taxon>
        <taxon>Bacillota</taxon>
        <taxon>Bacilli</taxon>
        <taxon>Bacillales</taxon>
        <taxon>Listeriaceae</taxon>
        <taxon>Listeria</taxon>
    </lineage>
</organism>
<dbReference type="EMBL" id="JAARQN010000004">
    <property type="protein sequence ID" value="MBC1457492.1"/>
    <property type="molecule type" value="Genomic_DNA"/>
</dbReference>
<comment type="caution">
    <text evidence="2">The sequence shown here is derived from an EMBL/GenBank/DDBJ whole genome shotgun (WGS) entry which is preliminary data.</text>
</comment>
<dbReference type="Proteomes" id="UP000569903">
    <property type="component" value="Unassembled WGS sequence"/>
</dbReference>
<protein>
    <submittedName>
        <fullName evidence="2">Nuclear transport factor 2 family protein</fullName>
    </submittedName>
</protein>
<sequence length="123" mass="14098">MLDWKEVSLREEALRRAMLASDVSSLDKLLADDLVFVNYLGKKVTKQDDLEAHRQKVFQWHQLDIVAQDKRVIGGNVVTISEVVLAGVADGETFTERLVYTRVWRKDVEHGWQVTSGQCTRIQ</sequence>
<reference evidence="2 3" key="1">
    <citation type="submission" date="2020-03" db="EMBL/GenBank/DDBJ databases">
        <title>Soil Listeria distribution.</title>
        <authorList>
            <person name="Liao J."/>
            <person name="Wiedmann M."/>
        </authorList>
    </citation>
    <scope>NUCLEOTIDE SEQUENCE [LARGE SCALE GENOMIC DNA]</scope>
    <source>
        <strain evidence="2 3">FSL L7-1614</strain>
    </source>
</reference>
<proteinExistence type="predicted"/>
<dbReference type="RefSeq" id="WP_185388797.1">
    <property type="nucleotide sequence ID" value="NZ_JAARQN010000004.1"/>
</dbReference>
<dbReference type="AlphaFoldDB" id="A0A841YX25"/>
<dbReference type="InterPro" id="IPR027843">
    <property type="entry name" value="DUF4440"/>
</dbReference>
<dbReference type="Pfam" id="PF14534">
    <property type="entry name" value="DUF4440"/>
    <property type="match status" value="1"/>
</dbReference>
<dbReference type="Gene3D" id="3.10.450.50">
    <property type="match status" value="1"/>
</dbReference>
<accession>A0A841YX25</accession>
<dbReference type="InterPro" id="IPR032710">
    <property type="entry name" value="NTF2-like_dom_sf"/>
</dbReference>
<name>A0A841YX25_9LIST</name>
<evidence type="ECO:0000259" key="1">
    <source>
        <dbReference type="Pfam" id="PF14534"/>
    </source>
</evidence>
<dbReference type="SUPFAM" id="SSF54427">
    <property type="entry name" value="NTF2-like"/>
    <property type="match status" value="1"/>
</dbReference>
<feature type="domain" description="DUF4440" evidence="1">
    <location>
        <begin position="10"/>
        <end position="114"/>
    </location>
</feature>
<gene>
    <name evidence="2" type="ORF">HB850_06965</name>
</gene>
<evidence type="ECO:0000313" key="2">
    <source>
        <dbReference type="EMBL" id="MBC1457492.1"/>
    </source>
</evidence>
<evidence type="ECO:0000313" key="3">
    <source>
        <dbReference type="Proteomes" id="UP000569903"/>
    </source>
</evidence>